<dbReference type="SMART" id="SM00184">
    <property type="entry name" value="RING"/>
    <property type="match status" value="1"/>
</dbReference>
<keyword evidence="8" id="KW-1185">Reference proteome</keyword>
<accession>A0A8R2QV24</accession>
<evidence type="ECO:0000256" key="5">
    <source>
        <dbReference type="SAM" id="MobiDB-lite"/>
    </source>
</evidence>
<feature type="compositionally biased region" description="Basic and acidic residues" evidence="5">
    <location>
        <begin position="73"/>
        <end position="83"/>
    </location>
</feature>
<evidence type="ECO:0000259" key="6">
    <source>
        <dbReference type="PROSITE" id="PS50089"/>
    </source>
</evidence>
<keyword evidence="1" id="KW-0479">Metal-binding</keyword>
<evidence type="ECO:0000256" key="4">
    <source>
        <dbReference type="PROSITE-ProRule" id="PRU00175"/>
    </source>
</evidence>
<dbReference type="AlphaFoldDB" id="A0A8R2QV24"/>
<dbReference type="SUPFAM" id="SSF57850">
    <property type="entry name" value="RING/U-box"/>
    <property type="match status" value="1"/>
</dbReference>
<evidence type="ECO:0000313" key="8">
    <source>
        <dbReference type="Proteomes" id="UP000005204"/>
    </source>
</evidence>
<dbReference type="InterPro" id="IPR001841">
    <property type="entry name" value="Znf_RING"/>
</dbReference>
<dbReference type="GO" id="GO:0008270">
    <property type="term" value="F:zinc ion binding"/>
    <property type="evidence" value="ECO:0007669"/>
    <property type="project" value="UniProtKB-KW"/>
</dbReference>
<evidence type="ECO:0000256" key="2">
    <source>
        <dbReference type="ARBA" id="ARBA00022771"/>
    </source>
</evidence>
<dbReference type="Gene3D" id="3.30.40.10">
    <property type="entry name" value="Zinc/RING finger domain, C3HC4 (zinc finger)"/>
    <property type="match status" value="1"/>
</dbReference>
<keyword evidence="3" id="KW-0862">Zinc</keyword>
<organism evidence="7 8">
    <name type="scientific">Bombyx mori</name>
    <name type="common">Silk moth</name>
    <dbReference type="NCBI Taxonomy" id="7091"/>
    <lineage>
        <taxon>Eukaryota</taxon>
        <taxon>Metazoa</taxon>
        <taxon>Ecdysozoa</taxon>
        <taxon>Arthropoda</taxon>
        <taxon>Hexapoda</taxon>
        <taxon>Insecta</taxon>
        <taxon>Pterygota</taxon>
        <taxon>Neoptera</taxon>
        <taxon>Endopterygota</taxon>
        <taxon>Lepidoptera</taxon>
        <taxon>Glossata</taxon>
        <taxon>Ditrysia</taxon>
        <taxon>Bombycoidea</taxon>
        <taxon>Bombycidae</taxon>
        <taxon>Bombycinae</taxon>
        <taxon>Bombyx</taxon>
    </lineage>
</organism>
<feature type="domain" description="RING-type" evidence="6">
    <location>
        <begin position="108"/>
        <end position="148"/>
    </location>
</feature>
<reference evidence="8" key="1">
    <citation type="journal article" date="2008" name="Insect Biochem. Mol. Biol.">
        <title>The genome of a lepidopteran model insect, the silkworm Bombyx mori.</title>
        <authorList>
            <consortium name="International Silkworm Genome Consortium"/>
        </authorList>
    </citation>
    <scope>NUCLEOTIDE SEQUENCE [LARGE SCALE GENOMIC DNA]</scope>
    <source>
        <strain evidence="8">p50T</strain>
    </source>
</reference>
<dbReference type="Proteomes" id="UP000005204">
    <property type="component" value="Unassembled WGS sequence"/>
</dbReference>
<evidence type="ECO:0000256" key="3">
    <source>
        <dbReference type="ARBA" id="ARBA00022833"/>
    </source>
</evidence>
<reference evidence="7" key="2">
    <citation type="submission" date="2022-06" db="UniProtKB">
        <authorList>
            <consortium name="EnsemblMetazoa"/>
        </authorList>
    </citation>
    <scope>IDENTIFICATION</scope>
    <source>
        <strain evidence="7">p50T (Dazao)</strain>
    </source>
</reference>
<dbReference type="InterPro" id="IPR013083">
    <property type="entry name" value="Znf_RING/FYVE/PHD"/>
</dbReference>
<dbReference type="InterPro" id="IPR017907">
    <property type="entry name" value="Znf_RING_CS"/>
</dbReference>
<name>A0A8R2QV24_BOMMO</name>
<sequence length="165" mass="18594">MKKQSTMSFRDEIIDLTDSFTLANHCALADFIIELDEESYIQNETSLINIDSSLETTSINNIYSIDNSHTLEKKGNKKKESTSTKKQNSHSTSLRKPIIESSIKFGDCPICCEELGTNPLASTKCGHVYCLKCLERCLKTEKKCPTCRRVLKGNYAYHPLFLGNS</sequence>
<dbReference type="EnsemblMetazoa" id="XM_038010924.1">
    <property type="protein sequence ID" value="XP_037866852.1"/>
    <property type="gene ID" value="LOC101739929"/>
</dbReference>
<dbReference type="PANTHER" id="PTHR23041">
    <property type="entry name" value="RING FINGER DOMAIN-CONTAINING"/>
    <property type="match status" value="1"/>
</dbReference>
<evidence type="ECO:0000256" key="1">
    <source>
        <dbReference type="ARBA" id="ARBA00022723"/>
    </source>
</evidence>
<dbReference type="InterPro" id="IPR047134">
    <property type="entry name" value="RNF4"/>
</dbReference>
<feature type="region of interest" description="Disordered" evidence="5">
    <location>
        <begin position="73"/>
        <end position="93"/>
    </location>
</feature>
<dbReference type="PROSITE" id="PS50089">
    <property type="entry name" value="ZF_RING_2"/>
    <property type="match status" value="1"/>
</dbReference>
<dbReference type="PANTHER" id="PTHR23041:SF78">
    <property type="entry name" value="E3 UBIQUITIN-PROTEIN LIGASE RNF4"/>
    <property type="match status" value="1"/>
</dbReference>
<proteinExistence type="predicted"/>
<evidence type="ECO:0000313" key="7">
    <source>
        <dbReference type="EnsemblMetazoa" id="XP_037866852.1"/>
    </source>
</evidence>
<dbReference type="PROSITE" id="PS00518">
    <property type="entry name" value="ZF_RING_1"/>
    <property type="match status" value="1"/>
</dbReference>
<dbReference type="Pfam" id="PF13639">
    <property type="entry name" value="zf-RING_2"/>
    <property type="match status" value="1"/>
</dbReference>
<keyword evidence="2 4" id="KW-0863">Zinc-finger</keyword>
<feature type="compositionally biased region" description="Polar residues" evidence="5">
    <location>
        <begin position="84"/>
        <end position="93"/>
    </location>
</feature>
<protein>
    <recommendedName>
        <fullName evidence="6">RING-type domain-containing protein</fullName>
    </recommendedName>
</protein>